<comment type="subcellular location">
    <subcellularLocation>
        <location evidence="7">Cell inner membrane</location>
        <topology evidence="7">Multi-pass membrane protein</topology>
    </subcellularLocation>
    <subcellularLocation>
        <location evidence="1">Cell membrane</location>
        <topology evidence="1">Multi-pass membrane protein</topology>
    </subcellularLocation>
</comment>
<dbReference type="Proteomes" id="UP000553963">
    <property type="component" value="Unassembled WGS sequence"/>
</dbReference>
<organism evidence="9 10">
    <name type="scientific">Kaistia hirudinis</name>
    <dbReference type="NCBI Taxonomy" id="1293440"/>
    <lineage>
        <taxon>Bacteria</taxon>
        <taxon>Pseudomonadati</taxon>
        <taxon>Pseudomonadota</taxon>
        <taxon>Alphaproteobacteria</taxon>
        <taxon>Hyphomicrobiales</taxon>
        <taxon>Kaistiaceae</taxon>
        <taxon>Kaistia</taxon>
    </lineage>
</organism>
<keyword evidence="4 7" id="KW-0812">Transmembrane</keyword>
<feature type="transmembrane region" description="Helical" evidence="7">
    <location>
        <begin position="6"/>
        <end position="26"/>
    </location>
</feature>
<reference evidence="9 10" key="1">
    <citation type="submission" date="2020-08" db="EMBL/GenBank/DDBJ databases">
        <title>Genomic Encyclopedia of Type Strains, Phase IV (KMG-IV): sequencing the most valuable type-strain genomes for metagenomic binning, comparative biology and taxonomic classification.</title>
        <authorList>
            <person name="Goeker M."/>
        </authorList>
    </citation>
    <scope>NUCLEOTIDE SEQUENCE [LARGE SCALE GENOMIC DNA]</scope>
    <source>
        <strain evidence="9 10">DSM 25966</strain>
    </source>
</reference>
<dbReference type="PRINTS" id="PR01837">
    <property type="entry name" value="MGTCSAPBPROT"/>
</dbReference>
<feature type="transmembrane region" description="Helical" evidence="7">
    <location>
        <begin position="38"/>
        <end position="57"/>
    </location>
</feature>
<evidence type="ECO:0000256" key="7">
    <source>
        <dbReference type="RuleBase" id="RU365041"/>
    </source>
</evidence>
<feature type="domain" description="MgtC/SapB/SrpB/YhiD N-terminal" evidence="8">
    <location>
        <begin position="13"/>
        <end position="144"/>
    </location>
</feature>
<keyword evidence="3" id="KW-1003">Cell membrane</keyword>
<evidence type="ECO:0000313" key="10">
    <source>
        <dbReference type="Proteomes" id="UP000553963"/>
    </source>
</evidence>
<evidence type="ECO:0000259" key="8">
    <source>
        <dbReference type="Pfam" id="PF02308"/>
    </source>
</evidence>
<dbReference type="EMBL" id="JACIDS010000004">
    <property type="protein sequence ID" value="MBB3932145.1"/>
    <property type="molecule type" value="Genomic_DNA"/>
</dbReference>
<dbReference type="RefSeq" id="WP_210299983.1">
    <property type="nucleotide sequence ID" value="NZ_JACIDS010000004.1"/>
</dbReference>
<keyword evidence="7" id="KW-0997">Cell inner membrane</keyword>
<dbReference type="AlphaFoldDB" id="A0A840AUL7"/>
<keyword evidence="10" id="KW-1185">Reference proteome</keyword>
<dbReference type="PANTHER" id="PTHR33778">
    <property type="entry name" value="PROTEIN MGTC"/>
    <property type="match status" value="1"/>
</dbReference>
<keyword evidence="5 7" id="KW-1133">Transmembrane helix</keyword>
<name>A0A840AUL7_9HYPH</name>
<feature type="transmembrane region" description="Helical" evidence="7">
    <location>
        <begin position="123"/>
        <end position="140"/>
    </location>
</feature>
<evidence type="ECO:0000256" key="1">
    <source>
        <dbReference type="ARBA" id="ARBA00004651"/>
    </source>
</evidence>
<dbReference type="InterPro" id="IPR003416">
    <property type="entry name" value="MgtC/SapB/SrpB/YhiD_fam"/>
</dbReference>
<protein>
    <recommendedName>
        <fullName evidence="7">Protein MgtC</fullName>
    </recommendedName>
</protein>
<gene>
    <name evidence="9" type="ORF">GGR25_003203</name>
</gene>
<evidence type="ECO:0000256" key="5">
    <source>
        <dbReference type="ARBA" id="ARBA00022989"/>
    </source>
</evidence>
<evidence type="ECO:0000256" key="2">
    <source>
        <dbReference type="ARBA" id="ARBA00009298"/>
    </source>
</evidence>
<sequence>MITSVIIDQALRLGLATLCGFLIGINRDAREKTAGMRTLALVALGAALVTMTAISVPEFAGHPDSLSRALQGAIQGVLAGIGFIGAGAILRRGKHEEMVRGVTTAATVWMAATLGIACGLANWSLVVIALVLVFVILMVAKPIEMWIIARFGEAPAGEAGAPPTGPESPPH</sequence>
<dbReference type="InterPro" id="IPR049177">
    <property type="entry name" value="MgtC_SapB_SrpB_YhiD_N"/>
</dbReference>
<comment type="similarity">
    <text evidence="2 7">Belongs to the MgtC/SapB family.</text>
</comment>
<feature type="transmembrane region" description="Helical" evidence="7">
    <location>
        <begin position="69"/>
        <end position="90"/>
    </location>
</feature>
<dbReference type="Pfam" id="PF02308">
    <property type="entry name" value="MgtC"/>
    <property type="match status" value="1"/>
</dbReference>
<evidence type="ECO:0000256" key="6">
    <source>
        <dbReference type="ARBA" id="ARBA00023136"/>
    </source>
</evidence>
<evidence type="ECO:0000256" key="3">
    <source>
        <dbReference type="ARBA" id="ARBA00022475"/>
    </source>
</evidence>
<keyword evidence="6 7" id="KW-0472">Membrane</keyword>
<proteinExistence type="inferred from homology"/>
<dbReference type="PANTHER" id="PTHR33778:SF1">
    <property type="entry name" value="MAGNESIUM TRANSPORTER YHID-RELATED"/>
    <property type="match status" value="1"/>
</dbReference>
<comment type="caution">
    <text evidence="9">The sequence shown here is derived from an EMBL/GenBank/DDBJ whole genome shotgun (WGS) entry which is preliminary data.</text>
</comment>
<evidence type="ECO:0000256" key="4">
    <source>
        <dbReference type="ARBA" id="ARBA00022692"/>
    </source>
</evidence>
<dbReference type="GO" id="GO:0005886">
    <property type="term" value="C:plasma membrane"/>
    <property type="evidence" value="ECO:0007669"/>
    <property type="project" value="UniProtKB-SubCell"/>
</dbReference>
<accession>A0A840AUL7</accession>
<evidence type="ECO:0000313" key="9">
    <source>
        <dbReference type="EMBL" id="MBB3932145.1"/>
    </source>
</evidence>